<evidence type="ECO:0000256" key="3">
    <source>
        <dbReference type="HAMAP-Rule" id="MF_00632"/>
    </source>
</evidence>
<gene>
    <name evidence="4" type="ORF">FTV88_2149</name>
</gene>
<dbReference type="AlphaFoldDB" id="A0A5Q2MZZ1"/>
<keyword evidence="1 3" id="KW-0547">Nucleotide-binding</keyword>
<dbReference type="EMBL" id="CP045875">
    <property type="protein sequence ID" value="QGG48247.1"/>
    <property type="molecule type" value="Genomic_DNA"/>
</dbReference>
<dbReference type="CDD" id="cd11740">
    <property type="entry name" value="YajQ_like"/>
    <property type="match status" value="1"/>
</dbReference>
<dbReference type="KEGG" id="hcv:FTV88_2149"/>
<comment type="similarity">
    <text evidence="2 3">Belongs to the YajQ family.</text>
</comment>
<dbReference type="InterPro" id="IPR007551">
    <property type="entry name" value="YajQ/Smlt4090-like"/>
</dbReference>
<evidence type="ECO:0000256" key="1">
    <source>
        <dbReference type="ARBA" id="ARBA00022741"/>
    </source>
</evidence>
<dbReference type="OrthoDB" id="9801447at2"/>
<dbReference type="Pfam" id="PF04461">
    <property type="entry name" value="YajQ"/>
    <property type="match status" value="1"/>
</dbReference>
<dbReference type="Gene3D" id="3.30.70.990">
    <property type="entry name" value="YajQ-like, domain 2"/>
    <property type="match status" value="1"/>
</dbReference>
<name>A0A5Q2MZZ1_9FIRM</name>
<dbReference type="NCBIfam" id="NF003819">
    <property type="entry name" value="PRK05412.1"/>
    <property type="match status" value="1"/>
</dbReference>
<dbReference type="Gene3D" id="3.30.70.860">
    <property type="match status" value="1"/>
</dbReference>
<evidence type="ECO:0000256" key="2">
    <source>
        <dbReference type="ARBA" id="ARBA00093450"/>
    </source>
</evidence>
<dbReference type="SUPFAM" id="SSF89963">
    <property type="entry name" value="YajQ-like"/>
    <property type="match status" value="2"/>
</dbReference>
<dbReference type="PANTHER" id="PTHR30476">
    <property type="entry name" value="UPF0234 PROTEIN YAJQ"/>
    <property type="match status" value="1"/>
</dbReference>
<dbReference type="Proteomes" id="UP000366051">
    <property type="component" value="Chromosome"/>
</dbReference>
<dbReference type="PANTHER" id="PTHR30476:SF0">
    <property type="entry name" value="UPF0234 PROTEIN YAJQ"/>
    <property type="match status" value="1"/>
</dbReference>
<sequence length="164" mass="18640">MAKDASFDIVSQIDEQEVTNAINQAVREMEQRFDFKGSKSKITKEKDKIILISDDEFKLKNVVDIVESKMVKRGISLRALQYGKVEDSAGNTVKQQVDLQQGISKEKAKEIIKLIKDSKIKVQVQVQDDQLRVSGKKRDDLQNVISLLKSADLAIELQFINFRS</sequence>
<accession>A0A5Q2MZZ1</accession>
<reference evidence="5" key="1">
    <citation type="submission" date="2019-11" db="EMBL/GenBank/DDBJ databases">
        <title>Genome sequence of Heliorestis convoluta strain HH, an alkaliphilic and minimalistic phototrophic bacterium from a soda lake in Egypt.</title>
        <authorList>
            <person name="Dewey E.D."/>
            <person name="Stokes L.M."/>
            <person name="Burchell B.M."/>
            <person name="Shaffer K.N."/>
            <person name="Huntington A.M."/>
            <person name="Baker J.M."/>
            <person name="Nadendla S."/>
            <person name="Giglio M.G."/>
            <person name="Touchman J.W."/>
            <person name="Blankenship R.E."/>
            <person name="Madigan M.T."/>
            <person name="Sattley W.M."/>
        </authorList>
    </citation>
    <scope>NUCLEOTIDE SEQUENCE [LARGE SCALE GENOMIC DNA]</scope>
    <source>
        <strain evidence="5">HH</strain>
    </source>
</reference>
<dbReference type="InterPro" id="IPR035570">
    <property type="entry name" value="UPF0234_N"/>
</dbReference>
<dbReference type="GO" id="GO:0005829">
    <property type="term" value="C:cytosol"/>
    <property type="evidence" value="ECO:0007669"/>
    <property type="project" value="TreeGrafter"/>
</dbReference>
<dbReference type="InterPro" id="IPR036183">
    <property type="entry name" value="YajQ-like_sf"/>
</dbReference>
<dbReference type="GO" id="GO:0000166">
    <property type="term" value="F:nucleotide binding"/>
    <property type="evidence" value="ECO:0007669"/>
    <property type="project" value="UniProtKB-UniRule"/>
</dbReference>
<evidence type="ECO:0000313" key="5">
    <source>
        <dbReference type="Proteomes" id="UP000366051"/>
    </source>
</evidence>
<comment type="function">
    <text evidence="3">Nucleotide-binding protein.</text>
</comment>
<dbReference type="RefSeq" id="WP_153725478.1">
    <property type="nucleotide sequence ID" value="NZ_CP045875.1"/>
</dbReference>
<dbReference type="InterPro" id="IPR035571">
    <property type="entry name" value="UPF0234-like_C"/>
</dbReference>
<protein>
    <recommendedName>
        <fullName evidence="3">Nucleotide-binding protein FTV88_2149</fullName>
    </recommendedName>
</protein>
<proteinExistence type="inferred from homology"/>
<keyword evidence="5" id="KW-1185">Reference proteome</keyword>
<dbReference type="HAMAP" id="MF_00632">
    <property type="entry name" value="UPF0234"/>
    <property type="match status" value="1"/>
</dbReference>
<organism evidence="4 5">
    <name type="scientific">Heliorestis convoluta</name>
    <dbReference type="NCBI Taxonomy" id="356322"/>
    <lineage>
        <taxon>Bacteria</taxon>
        <taxon>Bacillati</taxon>
        <taxon>Bacillota</taxon>
        <taxon>Clostridia</taxon>
        <taxon>Eubacteriales</taxon>
        <taxon>Heliobacteriaceae</taxon>
        <taxon>Heliorestis</taxon>
    </lineage>
</organism>
<evidence type="ECO:0000313" key="4">
    <source>
        <dbReference type="EMBL" id="QGG48247.1"/>
    </source>
</evidence>